<dbReference type="SUPFAM" id="SSF56784">
    <property type="entry name" value="HAD-like"/>
    <property type="match status" value="1"/>
</dbReference>
<dbReference type="PANTHER" id="PTHR11051">
    <property type="entry name" value="GLYCOSYL HYDROLASE-RELATED"/>
    <property type="match status" value="1"/>
</dbReference>
<feature type="binding site" evidence="4">
    <location>
        <position position="196"/>
    </location>
    <ligand>
        <name>Mg(2+)</name>
        <dbReference type="ChEBI" id="CHEBI:18420"/>
    </ligand>
</feature>
<feature type="binding site" evidence="3">
    <location>
        <begin position="137"/>
        <end position="141"/>
    </location>
    <ligand>
        <name>substrate</name>
    </ligand>
</feature>
<dbReference type="GO" id="GO:0008801">
    <property type="term" value="F:beta-phosphoglucomutase activity"/>
    <property type="evidence" value="ECO:0007669"/>
    <property type="project" value="InterPro"/>
</dbReference>
<dbReference type="Gene3D" id="2.60.420.10">
    <property type="entry name" value="Maltose phosphorylase, domain 3"/>
    <property type="match status" value="1"/>
</dbReference>
<feature type="domain" description="Glycoside hydrolase family 65 C-terminal" evidence="7">
    <location>
        <begin position="985"/>
        <end position="1046"/>
    </location>
</feature>
<comment type="cofactor">
    <cofactor evidence="4">
        <name>Mg(2+)</name>
        <dbReference type="ChEBI" id="CHEBI:18420"/>
    </cofactor>
    <text evidence="4">Binds 2 magnesium ions per subunit.</text>
</comment>
<dbReference type="Pfam" id="PF03632">
    <property type="entry name" value="Glyco_hydro_65m"/>
    <property type="match status" value="1"/>
</dbReference>
<dbReference type="EMBL" id="CP001099">
    <property type="protein sequence ID" value="ACF11736.1"/>
    <property type="molecule type" value="Genomic_DNA"/>
</dbReference>
<feature type="binding site" evidence="4">
    <location>
        <position position="13"/>
    </location>
    <ligand>
        <name>Mg(2+)</name>
        <dbReference type="ChEBI" id="CHEBI:18420"/>
    </ligand>
</feature>
<evidence type="ECO:0000256" key="5">
    <source>
        <dbReference type="PIRSR" id="PIRSR610972-4"/>
    </source>
</evidence>
<dbReference type="PANTHER" id="PTHR11051:SF8">
    <property type="entry name" value="PROTEIN-GLUCOSYLGALACTOSYLHYDROXYLYSINE GLUCOSIDASE"/>
    <property type="match status" value="1"/>
</dbReference>
<dbReference type="eggNOG" id="COG1554">
    <property type="taxonomic scope" value="Bacteria"/>
</dbReference>
<dbReference type="InterPro" id="IPR011013">
    <property type="entry name" value="Gal_mutarotase_sf_dom"/>
</dbReference>
<sequence length="1057" mass="119504">MSMNFKGVIFDLDGVITGTAKIHSLAWEAMFNSFLKNYAEVNNEPYVPFDPHQDYLKYVDGKPRMEGVKSFLASRDIEIPYGELDDIPEQETVCGLGNRKNSLFTEILVKEGPEVFQSSVEFIKNLKARGVRIGIASSSRNCKLILQLAHLEELFETRVDGEVSIELKLKGKPNPDIFTTAAANLGLEPNDCVVVEDAISGVQAGSKGNFGLVLGIAREIEGIKLKEEGADIVVRDLSEITIEDIEQWFDEGLEKEGWDLRYDSWKPKDERLRESLTAIGNGYMGVRGAFESGMASKHHYPGTYLAGVFNKLPSQVHGQTIWNNDMVNAPNWLPIEFRIGSGEFINPLEQKILSYRQNLDMRHALMEREMVVQDTLGNITRIRSRRFCSMDNPHVAALRYIIEPINYSAELEIRSTIDGLVKNEGVQRYSSLSNDHLDHVDHGTVGENGGIYLHVRTNHTGTDIVTHARTSIRCGFHGEPMSGGSVTSTPRRISENFRLKVSSDKRCIIEKVVSIHTSRDEGQHDPVKAGAETLASAGTFDELFQSHCAAWGAIWNKADMKIDGDRFSQKVLRLHIYHLMSTASPHNVNIDASIAARGLSGEGYRGHYFWDEIYIMPFYIEHAPEVARALLMYRYHSLDAARDYARDNGYHGAMYPWQTADDGREETPTIHYNPKSGAWDPDLSCRQRHVSIAVFYNAWHYVHDTGDMEFLNNYGAEMMFEIARFWASIATFSPETGRYHIEGVMGPDEFHEELPGTGKHGLKDNSYTNIMTAWLLEKALEFSQKLDPEVMDKLMEKIGIGHDEFMQWREIMSKMNVLIDKNGILEQFDGYMGLKELDWEHYKLKYGNIHRMDRILKAENDSPDHYKVAKQADVLMTFYTLNPMEVCSLLEKLGYHIPNPIRFVRDNYAYYEPRTSHGSTLSKVVHSIISSYLEGGHETAWNWFVEALKSDIQDTQGGTTQEGIHCGVMAGTIDTVTRYFAGIAFYNDMLNISPNFPVHWKGIETSLCFQQSWYKIALTPTSITVTLTESEAEEKPALIGGHSVTLKKGEATTVHIS</sequence>
<evidence type="ECO:0000256" key="1">
    <source>
        <dbReference type="ARBA" id="ARBA00006171"/>
    </source>
</evidence>
<feature type="site" description="Important for catalytic activity and assists the phosphoryl transfer reaction to Asp8 by balancing charge and orienting the reacting groups" evidence="5">
    <location>
        <position position="172"/>
    </location>
</feature>
<evidence type="ECO:0000259" key="6">
    <source>
        <dbReference type="Pfam" id="PF03632"/>
    </source>
</evidence>
<feature type="binding site" evidence="3">
    <location>
        <begin position="56"/>
        <end position="64"/>
    </location>
    <ligand>
        <name>substrate</name>
    </ligand>
</feature>
<keyword evidence="9" id="KW-0378">Hydrolase</keyword>
<dbReference type="InterPro" id="IPR010976">
    <property type="entry name" value="B-phosphoglucomutase_hydrolase"/>
</dbReference>
<dbReference type="NCBIfam" id="TIGR02009">
    <property type="entry name" value="PGMB-YQAB-SF"/>
    <property type="match status" value="1"/>
</dbReference>
<dbReference type="Pfam" id="PF03633">
    <property type="entry name" value="Glyco_hydro_65C"/>
    <property type="match status" value="1"/>
</dbReference>
<dbReference type="NCBIfam" id="TIGR01509">
    <property type="entry name" value="HAD-SF-IA-v3"/>
    <property type="match status" value="1"/>
</dbReference>
<dbReference type="InterPro" id="IPR010972">
    <property type="entry name" value="Beta-PGM"/>
</dbReference>
<evidence type="ECO:0000256" key="2">
    <source>
        <dbReference type="PIRSR" id="PIRSR610972-1"/>
    </source>
</evidence>
<dbReference type="OrthoDB" id="9758855at2"/>
<dbReference type="InterPro" id="IPR005196">
    <property type="entry name" value="Glyco_hydro_65_N"/>
</dbReference>
<evidence type="ECO:0000256" key="3">
    <source>
        <dbReference type="PIRSR" id="PIRSR610972-2"/>
    </source>
</evidence>
<dbReference type="GO" id="GO:0004553">
    <property type="term" value="F:hydrolase activity, hydrolyzing O-glycosyl compounds"/>
    <property type="evidence" value="ECO:0007669"/>
    <property type="project" value="TreeGrafter"/>
</dbReference>
<dbReference type="FunFam" id="1.50.10.10:FF:000053">
    <property type="entry name" value="Putative glycosyl hydrolase"/>
    <property type="match status" value="1"/>
</dbReference>
<dbReference type="STRING" id="517417.Cpar_1333"/>
<reference evidence="9" key="1">
    <citation type="submission" date="2008-06" db="EMBL/GenBank/DDBJ databases">
        <title>Complete sequence of Chlorobaculum parvum NCIB 8327.</title>
        <authorList>
            <consortium name="US DOE Joint Genome Institute"/>
            <person name="Lucas S."/>
            <person name="Copeland A."/>
            <person name="Lapidus A."/>
            <person name="Glavina del Rio T."/>
            <person name="Dalin E."/>
            <person name="Tice H."/>
            <person name="Bruce D."/>
            <person name="Goodwin L."/>
            <person name="Pitluck S."/>
            <person name="Schmutz J."/>
            <person name="Larimer F."/>
            <person name="Land M."/>
            <person name="Hauser L."/>
            <person name="Kyrpides N."/>
            <person name="Mikhailova N."/>
            <person name="Zhao F."/>
            <person name="Li T."/>
            <person name="Liu Z."/>
            <person name="Overmann J."/>
            <person name="Bryant D.A."/>
            <person name="Richardson P."/>
        </authorList>
    </citation>
    <scope>NUCLEOTIDE SEQUENCE [LARGE SCALE GENOMIC DNA]</scope>
    <source>
        <strain evidence="9">NCIB 8327</strain>
    </source>
</reference>
<protein>
    <submittedName>
        <fullName evidence="9">Beta-phosphoglucomutase family hydrolase</fullName>
    </submittedName>
</protein>
<accession>B3QP83</accession>
<dbReference type="CDD" id="cd02598">
    <property type="entry name" value="HAD_BPGM"/>
    <property type="match status" value="1"/>
</dbReference>
<dbReference type="KEGG" id="cpc:Cpar_1333"/>
<dbReference type="InterPro" id="IPR037018">
    <property type="entry name" value="GH65_N"/>
</dbReference>
<dbReference type="Pfam" id="PF03636">
    <property type="entry name" value="Glyco_hydro_65N"/>
    <property type="match status" value="1"/>
</dbReference>
<dbReference type="Gene3D" id="1.50.10.10">
    <property type="match status" value="1"/>
</dbReference>
<dbReference type="InterPro" id="IPR005195">
    <property type="entry name" value="Glyco_hydro_65_M"/>
</dbReference>
<dbReference type="InterPro" id="IPR012341">
    <property type="entry name" value="6hp_glycosidase-like_sf"/>
</dbReference>
<dbReference type="Proteomes" id="UP000008811">
    <property type="component" value="Chromosome"/>
</dbReference>
<evidence type="ECO:0000259" key="7">
    <source>
        <dbReference type="Pfam" id="PF03633"/>
    </source>
</evidence>
<dbReference type="SUPFAM" id="SSF48208">
    <property type="entry name" value="Six-hairpin glycosidases"/>
    <property type="match status" value="1"/>
</dbReference>
<evidence type="ECO:0000313" key="10">
    <source>
        <dbReference type="Proteomes" id="UP000008811"/>
    </source>
</evidence>
<dbReference type="GO" id="GO:0030246">
    <property type="term" value="F:carbohydrate binding"/>
    <property type="evidence" value="ECO:0007669"/>
    <property type="project" value="InterPro"/>
</dbReference>
<dbReference type="InterPro" id="IPR006439">
    <property type="entry name" value="HAD-SF_hydro_IA"/>
</dbReference>
<dbReference type="InterPro" id="IPR036412">
    <property type="entry name" value="HAD-like_sf"/>
</dbReference>
<evidence type="ECO:0000313" key="9">
    <source>
        <dbReference type="EMBL" id="ACF11736.1"/>
    </source>
</evidence>
<feature type="domain" description="Glycoside hydrolase family 65 N-terminal" evidence="8">
    <location>
        <begin position="262"/>
        <end position="519"/>
    </location>
</feature>
<organism evidence="9 10">
    <name type="scientific">Chlorobaculum parvum (strain DSM 263 / NCIMB 8327)</name>
    <name type="common">Chlorobium vibrioforme subsp. thiosulfatophilum</name>
    <dbReference type="NCBI Taxonomy" id="517417"/>
    <lineage>
        <taxon>Bacteria</taxon>
        <taxon>Pseudomonadati</taxon>
        <taxon>Chlorobiota</taxon>
        <taxon>Chlorobiia</taxon>
        <taxon>Chlorobiales</taxon>
        <taxon>Chlorobiaceae</taxon>
        <taxon>Chlorobaculum</taxon>
    </lineage>
</organism>
<name>B3QP83_CHLP8</name>
<dbReference type="Gene3D" id="3.40.50.1000">
    <property type="entry name" value="HAD superfamily/HAD-like"/>
    <property type="match status" value="1"/>
</dbReference>
<dbReference type="InterPro" id="IPR023198">
    <property type="entry name" value="PGP-like_dom2"/>
</dbReference>
<dbReference type="Gene3D" id="1.10.150.240">
    <property type="entry name" value="Putative phosphatase, domain 2"/>
    <property type="match status" value="1"/>
</dbReference>
<keyword evidence="4" id="KW-0479">Metal-binding</keyword>
<feature type="binding site" evidence="4">
    <location>
        <position position="197"/>
    </location>
    <ligand>
        <name>Mg(2+)</name>
        <dbReference type="ChEBI" id="CHEBI:18420"/>
    </ligand>
</feature>
<dbReference type="SFLD" id="SFLDS00003">
    <property type="entry name" value="Haloacid_Dehalogenase"/>
    <property type="match status" value="1"/>
</dbReference>
<dbReference type="HOGENOM" id="CLU_006285_1_0_10"/>
<dbReference type="CAZy" id="GH65">
    <property type="family name" value="Glycoside Hydrolase Family 65"/>
</dbReference>
<feature type="binding site" evidence="3">
    <location>
        <position position="27"/>
    </location>
    <ligand>
        <name>substrate</name>
    </ligand>
</feature>
<dbReference type="Gene3D" id="2.70.98.40">
    <property type="entry name" value="Glycoside hydrolase, family 65, N-terminal domain"/>
    <property type="match status" value="1"/>
</dbReference>
<dbReference type="InterPro" id="IPR005194">
    <property type="entry name" value="Glyco_hydro_65_C"/>
</dbReference>
<dbReference type="InterPro" id="IPR023214">
    <property type="entry name" value="HAD_sf"/>
</dbReference>
<evidence type="ECO:0000259" key="8">
    <source>
        <dbReference type="Pfam" id="PF03636"/>
    </source>
</evidence>
<feature type="domain" description="Glycoside hydrolase family 65 central catalytic" evidence="6">
    <location>
        <begin position="573"/>
        <end position="973"/>
    </location>
</feature>
<dbReference type="Pfam" id="PF00702">
    <property type="entry name" value="Hydrolase"/>
    <property type="match status" value="1"/>
</dbReference>
<dbReference type="InterPro" id="IPR008928">
    <property type="entry name" value="6-hairpin_glycosidase_sf"/>
</dbReference>
<dbReference type="GO" id="GO:0016757">
    <property type="term" value="F:glycosyltransferase activity"/>
    <property type="evidence" value="ECO:0007669"/>
    <property type="project" value="UniProtKB-ARBA"/>
</dbReference>
<dbReference type="SUPFAM" id="SSF74650">
    <property type="entry name" value="Galactose mutarotase-like"/>
    <property type="match status" value="1"/>
</dbReference>
<keyword evidence="10" id="KW-1185">Reference proteome</keyword>
<dbReference type="AlphaFoldDB" id="B3QP83"/>
<feature type="binding site" evidence="4">
    <location>
        <position position="11"/>
    </location>
    <ligand>
        <name>Mg(2+)</name>
        <dbReference type="ChEBI" id="CHEBI:18420"/>
    </ligand>
</feature>
<dbReference type="SFLD" id="SFLDG01129">
    <property type="entry name" value="C1.5:_HAD__Beta-PGM__Phosphata"/>
    <property type="match status" value="1"/>
</dbReference>
<dbReference type="GO" id="GO:0000287">
    <property type="term" value="F:magnesium ion binding"/>
    <property type="evidence" value="ECO:0007669"/>
    <property type="project" value="InterPro"/>
</dbReference>
<feature type="binding site" evidence="3">
    <location>
        <position position="172"/>
    </location>
    <ligand>
        <name>substrate</name>
    </ligand>
</feature>
<feature type="binding site" evidence="3">
    <location>
        <position position="100"/>
    </location>
    <ligand>
        <name>substrate</name>
    </ligand>
</feature>
<feature type="site" description="Important for catalytic activity and assists the phosphoryl transfer reaction to Asp8 by balancing charge and orienting the reacting groups" evidence="5">
    <location>
        <position position="137"/>
    </location>
</feature>
<dbReference type="eggNOG" id="COG0637">
    <property type="taxonomic scope" value="Bacteria"/>
</dbReference>
<comment type="similarity">
    <text evidence="1">Belongs to the HAD-like hydrolase superfamily. CbbY/CbbZ/Gph/YieH family.</text>
</comment>
<feature type="binding site" evidence="3">
    <location>
        <begin position="11"/>
        <end position="13"/>
    </location>
    <ligand>
        <name>substrate</name>
    </ligand>
</feature>
<feature type="active site" description="Nucleophile" evidence="2">
    <location>
        <position position="11"/>
    </location>
</feature>
<gene>
    <name evidence="9" type="ordered locus">Cpar_1333</name>
</gene>
<evidence type="ECO:0000256" key="4">
    <source>
        <dbReference type="PIRSR" id="PIRSR610972-3"/>
    </source>
</evidence>
<feature type="active site" description="Proton donor/acceptor" evidence="2">
    <location>
        <position position="13"/>
    </location>
</feature>
<dbReference type="RefSeq" id="WP_012502569.1">
    <property type="nucleotide sequence ID" value="NC_011027.1"/>
</dbReference>
<dbReference type="GO" id="GO:0005975">
    <property type="term" value="P:carbohydrate metabolic process"/>
    <property type="evidence" value="ECO:0007669"/>
    <property type="project" value="InterPro"/>
</dbReference>
<keyword evidence="4" id="KW-0460">Magnesium</keyword>
<proteinExistence type="inferred from homology"/>